<dbReference type="Proteomes" id="UP001152747">
    <property type="component" value="Unassembled WGS sequence"/>
</dbReference>
<evidence type="ECO:0000313" key="2">
    <source>
        <dbReference type="EMBL" id="CAI5449834.1"/>
    </source>
</evidence>
<reference evidence="2" key="1">
    <citation type="submission" date="2022-11" db="EMBL/GenBank/DDBJ databases">
        <authorList>
            <person name="Kikuchi T."/>
        </authorList>
    </citation>
    <scope>NUCLEOTIDE SEQUENCE</scope>
    <source>
        <strain evidence="2">PS1010</strain>
    </source>
</reference>
<feature type="signal peptide" evidence="1">
    <location>
        <begin position="1"/>
        <end position="17"/>
    </location>
</feature>
<accession>A0A9P1IT70</accession>
<evidence type="ECO:0000256" key="1">
    <source>
        <dbReference type="SAM" id="SignalP"/>
    </source>
</evidence>
<feature type="chain" id="PRO_5040406222" evidence="1">
    <location>
        <begin position="18"/>
        <end position="280"/>
    </location>
</feature>
<sequence length="280" mass="31873">MFYPCIILVFILHLIRAADVSNDDAQKVLDKYLNSLTTKTGFSAALSSDFSLIQCNGKEIKREKFIEEIRISKIILSERSPIENIVGSSEEYSFKSNSIGIAKTMFTVKNDLIQREIQTDCNSWNPILTASIDVEKVAGEYCLKVLKDYFNALKTKAGVVIWKIAAMNFIDDDFKRYHCNGTIGTKNDTYEVIRNGEPKLTETLKDPVIINAKFIENGEKIECTAKFSADNWVSENKLIFKVLRNADDKSAVLLEEVEETCENSPFNNNKFKFKPKRTPY</sequence>
<organism evidence="2 3">
    <name type="scientific">Caenorhabditis angaria</name>
    <dbReference type="NCBI Taxonomy" id="860376"/>
    <lineage>
        <taxon>Eukaryota</taxon>
        <taxon>Metazoa</taxon>
        <taxon>Ecdysozoa</taxon>
        <taxon>Nematoda</taxon>
        <taxon>Chromadorea</taxon>
        <taxon>Rhabditida</taxon>
        <taxon>Rhabditina</taxon>
        <taxon>Rhabditomorpha</taxon>
        <taxon>Rhabditoidea</taxon>
        <taxon>Rhabditidae</taxon>
        <taxon>Peloderinae</taxon>
        <taxon>Caenorhabditis</taxon>
    </lineage>
</organism>
<dbReference type="EMBL" id="CANHGI010000004">
    <property type="protein sequence ID" value="CAI5449834.1"/>
    <property type="molecule type" value="Genomic_DNA"/>
</dbReference>
<gene>
    <name evidence="2" type="ORF">CAMP_LOCUS12471</name>
</gene>
<protein>
    <submittedName>
        <fullName evidence="2">Uncharacterized protein</fullName>
    </submittedName>
</protein>
<keyword evidence="3" id="KW-1185">Reference proteome</keyword>
<name>A0A9P1IT70_9PELO</name>
<keyword evidence="1" id="KW-0732">Signal</keyword>
<evidence type="ECO:0000313" key="3">
    <source>
        <dbReference type="Proteomes" id="UP001152747"/>
    </source>
</evidence>
<comment type="caution">
    <text evidence="2">The sequence shown here is derived from an EMBL/GenBank/DDBJ whole genome shotgun (WGS) entry which is preliminary data.</text>
</comment>
<proteinExistence type="predicted"/>
<dbReference type="AlphaFoldDB" id="A0A9P1IT70"/>